<protein>
    <submittedName>
        <fullName evidence="1">Uncharacterized protein</fullName>
    </submittedName>
</protein>
<evidence type="ECO:0000313" key="1">
    <source>
        <dbReference type="EMBL" id="KAJ8961407.1"/>
    </source>
</evidence>
<proteinExistence type="predicted"/>
<organism evidence="1 2">
    <name type="scientific">Aromia moschata</name>
    <dbReference type="NCBI Taxonomy" id="1265417"/>
    <lineage>
        <taxon>Eukaryota</taxon>
        <taxon>Metazoa</taxon>
        <taxon>Ecdysozoa</taxon>
        <taxon>Arthropoda</taxon>
        <taxon>Hexapoda</taxon>
        <taxon>Insecta</taxon>
        <taxon>Pterygota</taxon>
        <taxon>Neoptera</taxon>
        <taxon>Endopterygota</taxon>
        <taxon>Coleoptera</taxon>
        <taxon>Polyphaga</taxon>
        <taxon>Cucujiformia</taxon>
        <taxon>Chrysomeloidea</taxon>
        <taxon>Cerambycidae</taxon>
        <taxon>Cerambycinae</taxon>
        <taxon>Callichromatini</taxon>
        <taxon>Aromia</taxon>
    </lineage>
</organism>
<dbReference type="EMBL" id="JAPWTK010000005">
    <property type="protein sequence ID" value="KAJ8961407.1"/>
    <property type="molecule type" value="Genomic_DNA"/>
</dbReference>
<reference evidence="1" key="1">
    <citation type="journal article" date="2023" name="Insect Mol. Biol.">
        <title>Genome sequencing provides insights into the evolution of gene families encoding plant cell wall-degrading enzymes in longhorned beetles.</title>
        <authorList>
            <person name="Shin N.R."/>
            <person name="Okamura Y."/>
            <person name="Kirsch R."/>
            <person name="Pauchet Y."/>
        </authorList>
    </citation>
    <scope>NUCLEOTIDE SEQUENCE</scope>
    <source>
        <strain evidence="1">AMC_N1</strain>
    </source>
</reference>
<dbReference type="AlphaFoldDB" id="A0AAV8ZBS8"/>
<sequence>MNRRSTCAKMMPKLLTPEQKESRLHICADIPSNIDNDPGLLDTSRQRDAANADPLYYWIALYLIHSLNTYSVKEPATAAGGTKIEKPAATTMQLDFQRVMMLAAYNFNKNIRGLFNANSTHLSAWSIHTDIC</sequence>
<comment type="caution">
    <text evidence="1">The sequence shown here is derived from an EMBL/GenBank/DDBJ whole genome shotgun (WGS) entry which is preliminary data.</text>
</comment>
<dbReference type="Proteomes" id="UP001162162">
    <property type="component" value="Unassembled WGS sequence"/>
</dbReference>
<gene>
    <name evidence="1" type="ORF">NQ318_014652</name>
</gene>
<evidence type="ECO:0000313" key="2">
    <source>
        <dbReference type="Proteomes" id="UP001162162"/>
    </source>
</evidence>
<accession>A0AAV8ZBS8</accession>
<keyword evidence="2" id="KW-1185">Reference proteome</keyword>
<name>A0AAV8ZBS8_9CUCU</name>